<dbReference type="InterPro" id="IPR036162">
    <property type="entry name" value="Resolvase-like_N_sf"/>
</dbReference>
<sequence>MESMFYVKSAFHGWKRIERSPQSNMCAASKPVGFDAADPVTVFQGFACVRIPCQNEGMQIGYARVSRGDHQDLAAQLAALTAAGCDPVFQEEASGGQADRPELTKAIKSLQPGDVLVVWKLDRLSRSLRDLLFTLEAVTAAGAGFRSLTEAVDTTTAAGRLMTQTLGAFAEFERAMIRERTMNGLAHARKAGRHLGRRPSLTGQQRAEIITKAESGQGSPSQLASLFRVSRSTVQRVLREHRNRSAAA</sequence>
<evidence type="ECO:0000256" key="3">
    <source>
        <dbReference type="ARBA" id="ARBA00023100"/>
    </source>
</evidence>
<dbReference type="FunFam" id="3.40.50.1390:FF:000001">
    <property type="entry name" value="DNA recombinase"/>
    <property type="match status" value="1"/>
</dbReference>
<keyword evidence="2" id="KW-0229">DNA integration</keyword>
<name>A0A1H8IPU8_9SPHN</name>
<evidence type="ECO:0000256" key="4">
    <source>
        <dbReference type="ARBA" id="ARBA00023125"/>
    </source>
</evidence>
<protein>
    <submittedName>
        <fullName evidence="8">Site-specific DNA recombinase</fullName>
    </submittedName>
</protein>
<keyword evidence="3" id="KW-0230">DNA invertase</keyword>
<dbReference type="AlphaFoldDB" id="A0A1H8IPU8"/>
<accession>A0A1H8IPU8</accession>
<dbReference type="InterPro" id="IPR006118">
    <property type="entry name" value="Recombinase_CS"/>
</dbReference>
<dbReference type="InterPro" id="IPR006119">
    <property type="entry name" value="Resolv_N"/>
</dbReference>
<dbReference type="SMART" id="SM00857">
    <property type="entry name" value="Resolvase"/>
    <property type="match status" value="1"/>
</dbReference>
<dbReference type="Pfam" id="PF00239">
    <property type="entry name" value="Resolvase"/>
    <property type="match status" value="1"/>
</dbReference>
<dbReference type="Proteomes" id="UP000199206">
    <property type="component" value="Unassembled WGS sequence"/>
</dbReference>
<proteinExistence type="inferred from homology"/>
<evidence type="ECO:0000256" key="2">
    <source>
        <dbReference type="ARBA" id="ARBA00022908"/>
    </source>
</evidence>
<evidence type="ECO:0000256" key="6">
    <source>
        <dbReference type="PIRSR" id="PIRSR606118-50"/>
    </source>
</evidence>
<evidence type="ECO:0000313" key="9">
    <source>
        <dbReference type="Proteomes" id="UP000199206"/>
    </source>
</evidence>
<comment type="similarity">
    <text evidence="1">Belongs to the site-specific recombinase resolvase family.</text>
</comment>
<dbReference type="Gene3D" id="1.10.10.60">
    <property type="entry name" value="Homeodomain-like"/>
    <property type="match status" value="1"/>
</dbReference>
<dbReference type="RefSeq" id="WP_244501650.1">
    <property type="nucleotide sequence ID" value="NZ_FOCF01000010.1"/>
</dbReference>
<dbReference type="STRING" id="1166340.SAMN05192583_3357"/>
<feature type="active site" description="O-(5'-phospho-DNA)-serine intermediate" evidence="6">
    <location>
        <position position="66"/>
    </location>
</feature>
<dbReference type="PROSITE" id="PS51736">
    <property type="entry name" value="RECOMBINASES_3"/>
    <property type="match status" value="1"/>
</dbReference>
<dbReference type="InterPro" id="IPR050639">
    <property type="entry name" value="SSR_resolvase"/>
</dbReference>
<evidence type="ECO:0000256" key="5">
    <source>
        <dbReference type="ARBA" id="ARBA00023172"/>
    </source>
</evidence>
<dbReference type="PANTHER" id="PTHR30461:SF2">
    <property type="entry name" value="SERINE RECOMBINASE PINE-RELATED"/>
    <property type="match status" value="1"/>
</dbReference>
<keyword evidence="9" id="KW-1185">Reference proteome</keyword>
<dbReference type="GO" id="GO:0003677">
    <property type="term" value="F:DNA binding"/>
    <property type="evidence" value="ECO:0007669"/>
    <property type="project" value="UniProtKB-KW"/>
</dbReference>
<dbReference type="CDD" id="cd00569">
    <property type="entry name" value="HTH_Hin_like"/>
    <property type="match status" value="1"/>
</dbReference>
<organism evidence="8 9">
    <name type="scientific">Sphingomonas gellani</name>
    <dbReference type="NCBI Taxonomy" id="1166340"/>
    <lineage>
        <taxon>Bacteria</taxon>
        <taxon>Pseudomonadati</taxon>
        <taxon>Pseudomonadota</taxon>
        <taxon>Alphaproteobacteria</taxon>
        <taxon>Sphingomonadales</taxon>
        <taxon>Sphingomonadaceae</taxon>
        <taxon>Sphingomonas</taxon>
    </lineage>
</organism>
<evidence type="ECO:0000313" key="8">
    <source>
        <dbReference type="EMBL" id="SEN70115.1"/>
    </source>
</evidence>
<keyword evidence="5" id="KW-0233">DNA recombination</keyword>
<dbReference type="PROSITE" id="PS00398">
    <property type="entry name" value="RECOMBINASES_2"/>
    <property type="match status" value="1"/>
</dbReference>
<gene>
    <name evidence="8" type="ORF">SAMN05192583_3357</name>
</gene>
<feature type="domain" description="Resolvase/invertase-type recombinase catalytic" evidence="7">
    <location>
        <begin position="58"/>
        <end position="192"/>
    </location>
</feature>
<evidence type="ECO:0000256" key="1">
    <source>
        <dbReference type="ARBA" id="ARBA00009913"/>
    </source>
</evidence>
<dbReference type="PANTHER" id="PTHR30461">
    <property type="entry name" value="DNA-INVERTASE FROM LAMBDOID PROPHAGE"/>
    <property type="match status" value="1"/>
</dbReference>
<dbReference type="EMBL" id="FOCF01000010">
    <property type="protein sequence ID" value="SEN70115.1"/>
    <property type="molecule type" value="Genomic_DNA"/>
</dbReference>
<reference evidence="9" key="1">
    <citation type="submission" date="2016-10" db="EMBL/GenBank/DDBJ databases">
        <authorList>
            <person name="Varghese N."/>
            <person name="Submissions S."/>
        </authorList>
    </citation>
    <scope>NUCLEOTIDE SEQUENCE [LARGE SCALE GENOMIC DNA]</scope>
    <source>
        <strain evidence="9">S6-262</strain>
    </source>
</reference>
<dbReference type="GO" id="GO:0000150">
    <property type="term" value="F:DNA strand exchange activity"/>
    <property type="evidence" value="ECO:0007669"/>
    <property type="project" value="UniProtKB-KW"/>
</dbReference>
<evidence type="ECO:0000259" key="7">
    <source>
        <dbReference type="PROSITE" id="PS51736"/>
    </source>
</evidence>
<dbReference type="CDD" id="cd03768">
    <property type="entry name" value="SR_ResInv"/>
    <property type="match status" value="1"/>
</dbReference>
<dbReference type="SUPFAM" id="SSF53041">
    <property type="entry name" value="Resolvase-like"/>
    <property type="match status" value="1"/>
</dbReference>
<keyword evidence="4" id="KW-0238">DNA-binding</keyword>
<dbReference type="Gene3D" id="3.40.50.1390">
    <property type="entry name" value="Resolvase, N-terminal catalytic domain"/>
    <property type="match status" value="1"/>
</dbReference>
<dbReference type="GO" id="GO:0015074">
    <property type="term" value="P:DNA integration"/>
    <property type="evidence" value="ECO:0007669"/>
    <property type="project" value="UniProtKB-KW"/>
</dbReference>